<dbReference type="EMBL" id="GBXM01050413">
    <property type="protein sequence ID" value="JAH58164.1"/>
    <property type="molecule type" value="Transcribed_RNA"/>
</dbReference>
<evidence type="ECO:0000313" key="1">
    <source>
        <dbReference type="EMBL" id="JAH58164.1"/>
    </source>
</evidence>
<name>A0A0E9TWV3_ANGAN</name>
<accession>A0A0E9TWV3</accession>
<reference evidence="1" key="2">
    <citation type="journal article" date="2015" name="Fish Shellfish Immunol.">
        <title>Early steps in the European eel (Anguilla anguilla)-Vibrio vulnificus interaction in the gills: Role of the RtxA13 toxin.</title>
        <authorList>
            <person name="Callol A."/>
            <person name="Pajuelo D."/>
            <person name="Ebbesson L."/>
            <person name="Teles M."/>
            <person name="MacKenzie S."/>
            <person name="Amaro C."/>
        </authorList>
    </citation>
    <scope>NUCLEOTIDE SEQUENCE</scope>
</reference>
<sequence>MPGVVCDSGSAFVVVTVIGRFGAKCACLSNNRKVNS</sequence>
<dbReference type="AlphaFoldDB" id="A0A0E9TWV3"/>
<protein>
    <submittedName>
        <fullName evidence="1">Uncharacterized protein</fullName>
    </submittedName>
</protein>
<proteinExistence type="predicted"/>
<organism evidence="1">
    <name type="scientific">Anguilla anguilla</name>
    <name type="common">European freshwater eel</name>
    <name type="synonym">Muraena anguilla</name>
    <dbReference type="NCBI Taxonomy" id="7936"/>
    <lineage>
        <taxon>Eukaryota</taxon>
        <taxon>Metazoa</taxon>
        <taxon>Chordata</taxon>
        <taxon>Craniata</taxon>
        <taxon>Vertebrata</taxon>
        <taxon>Euteleostomi</taxon>
        <taxon>Actinopterygii</taxon>
        <taxon>Neopterygii</taxon>
        <taxon>Teleostei</taxon>
        <taxon>Anguilliformes</taxon>
        <taxon>Anguillidae</taxon>
        <taxon>Anguilla</taxon>
    </lineage>
</organism>
<reference evidence="1" key="1">
    <citation type="submission" date="2014-11" db="EMBL/GenBank/DDBJ databases">
        <authorList>
            <person name="Amaro Gonzalez C."/>
        </authorList>
    </citation>
    <scope>NUCLEOTIDE SEQUENCE</scope>
</reference>